<dbReference type="EMBL" id="MU267672">
    <property type="protein sequence ID" value="KAH7911607.1"/>
    <property type="molecule type" value="Genomic_DNA"/>
</dbReference>
<gene>
    <name evidence="1" type="ORF">BJ138DRAFT_895405</name>
</gene>
<proteinExistence type="predicted"/>
<comment type="caution">
    <text evidence="1">The sequence shown here is derived from an EMBL/GenBank/DDBJ whole genome shotgun (WGS) entry which is preliminary data.</text>
</comment>
<reference evidence="1" key="1">
    <citation type="journal article" date="2021" name="New Phytol.">
        <title>Evolutionary innovations through gain and loss of genes in the ectomycorrhizal Boletales.</title>
        <authorList>
            <person name="Wu G."/>
            <person name="Miyauchi S."/>
            <person name="Morin E."/>
            <person name="Kuo A."/>
            <person name="Drula E."/>
            <person name="Varga T."/>
            <person name="Kohler A."/>
            <person name="Feng B."/>
            <person name="Cao Y."/>
            <person name="Lipzen A."/>
            <person name="Daum C."/>
            <person name="Hundley H."/>
            <person name="Pangilinan J."/>
            <person name="Johnson J."/>
            <person name="Barry K."/>
            <person name="LaButti K."/>
            <person name="Ng V."/>
            <person name="Ahrendt S."/>
            <person name="Min B."/>
            <person name="Choi I.G."/>
            <person name="Park H."/>
            <person name="Plett J.M."/>
            <person name="Magnuson J."/>
            <person name="Spatafora J.W."/>
            <person name="Nagy L.G."/>
            <person name="Henrissat B."/>
            <person name="Grigoriev I.V."/>
            <person name="Yang Z.L."/>
            <person name="Xu J."/>
            <person name="Martin F.M."/>
        </authorList>
    </citation>
    <scope>NUCLEOTIDE SEQUENCE</scope>
    <source>
        <strain evidence="1">ATCC 28755</strain>
    </source>
</reference>
<protein>
    <submittedName>
        <fullName evidence="1">Uncharacterized protein</fullName>
    </submittedName>
</protein>
<name>A0ACB8AE86_9AGAM</name>
<dbReference type="Proteomes" id="UP000790377">
    <property type="component" value="Unassembled WGS sequence"/>
</dbReference>
<keyword evidence="2" id="KW-1185">Reference proteome</keyword>
<organism evidence="1 2">
    <name type="scientific">Hygrophoropsis aurantiaca</name>
    <dbReference type="NCBI Taxonomy" id="72124"/>
    <lineage>
        <taxon>Eukaryota</taxon>
        <taxon>Fungi</taxon>
        <taxon>Dikarya</taxon>
        <taxon>Basidiomycota</taxon>
        <taxon>Agaricomycotina</taxon>
        <taxon>Agaricomycetes</taxon>
        <taxon>Agaricomycetidae</taxon>
        <taxon>Boletales</taxon>
        <taxon>Coniophorineae</taxon>
        <taxon>Hygrophoropsidaceae</taxon>
        <taxon>Hygrophoropsis</taxon>
    </lineage>
</organism>
<evidence type="ECO:0000313" key="2">
    <source>
        <dbReference type="Proteomes" id="UP000790377"/>
    </source>
</evidence>
<sequence length="256" mass="27583">MASGGEPPRSPSLSSTRNLLPAGSSKPPSPVLANHETRRPRFDSMASEGEPPKSPLDSILNLPATSEPCDPASEYVRGQAATADAEPHEEETRPSEPETPVTPASQNIWDFEEDCESERGSSDRRPSCDPPASSGSLVLPPSHSTLSVHVLPSINNSTVHLTNDVKDNITEQPTIASSPPDPDPATKTPETLDPGPTQTNISISSRFWFRILRLMGRHNTTQQQSNTKRSSNIEMHTVAPGRPKVVCAHGAHFIII</sequence>
<evidence type="ECO:0000313" key="1">
    <source>
        <dbReference type="EMBL" id="KAH7911607.1"/>
    </source>
</evidence>
<accession>A0ACB8AE86</accession>